<dbReference type="Proteomes" id="UP001176961">
    <property type="component" value="Unassembled WGS sequence"/>
</dbReference>
<name>A0AA36GXE3_CYLNA</name>
<keyword evidence="2" id="KW-1185">Reference proteome</keyword>
<proteinExistence type="predicted"/>
<dbReference type="AlphaFoldDB" id="A0AA36GXE3"/>
<comment type="caution">
    <text evidence="1">The sequence shown here is derived from an EMBL/GenBank/DDBJ whole genome shotgun (WGS) entry which is preliminary data.</text>
</comment>
<feature type="non-terminal residue" evidence="1">
    <location>
        <position position="1"/>
    </location>
</feature>
<dbReference type="EMBL" id="CATQJL010000223">
    <property type="protein sequence ID" value="CAJ0600145.1"/>
    <property type="molecule type" value="Genomic_DNA"/>
</dbReference>
<gene>
    <name evidence="1" type="ORF">CYNAS_LOCUS12128</name>
</gene>
<evidence type="ECO:0000313" key="2">
    <source>
        <dbReference type="Proteomes" id="UP001176961"/>
    </source>
</evidence>
<sequence length="108" mass="12683">MLMRFWAILISIQLLFIHVHLVHVFWKLLDGLVPTQGAEDGTNYQAVYVIKLPLPEDESNFECDFDFNTTVKCELKYIEKPPSDDSDFCRVVPVFGAKNYELRCRRRK</sequence>
<evidence type="ECO:0000313" key="1">
    <source>
        <dbReference type="EMBL" id="CAJ0600145.1"/>
    </source>
</evidence>
<organism evidence="1 2">
    <name type="scientific">Cylicocyclus nassatus</name>
    <name type="common">Nematode worm</name>
    <dbReference type="NCBI Taxonomy" id="53992"/>
    <lineage>
        <taxon>Eukaryota</taxon>
        <taxon>Metazoa</taxon>
        <taxon>Ecdysozoa</taxon>
        <taxon>Nematoda</taxon>
        <taxon>Chromadorea</taxon>
        <taxon>Rhabditida</taxon>
        <taxon>Rhabditina</taxon>
        <taxon>Rhabditomorpha</taxon>
        <taxon>Strongyloidea</taxon>
        <taxon>Strongylidae</taxon>
        <taxon>Cylicocyclus</taxon>
    </lineage>
</organism>
<reference evidence="1" key="1">
    <citation type="submission" date="2023-07" db="EMBL/GenBank/DDBJ databases">
        <authorList>
            <consortium name="CYATHOMIX"/>
        </authorList>
    </citation>
    <scope>NUCLEOTIDE SEQUENCE</scope>
    <source>
        <strain evidence="1">N/A</strain>
    </source>
</reference>
<protein>
    <submittedName>
        <fullName evidence="1">Uncharacterized protein</fullName>
    </submittedName>
</protein>
<accession>A0AA36GXE3</accession>